<dbReference type="Pfam" id="PF13365">
    <property type="entry name" value="Trypsin_2"/>
    <property type="match status" value="1"/>
</dbReference>
<dbReference type="Gene3D" id="2.60.200.20">
    <property type="match status" value="1"/>
</dbReference>
<dbReference type="RefSeq" id="WP_189678575.1">
    <property type="nucleotide sequence ID" value="NZ_BNCJ01000001.1"/>
</dbReference>
<dbReference type="InterPro" id="IPR043504">
    <property type="entry name" value="Peptidase_S1_PA_chymotrypsin"/>
</dbReference>
<reference evidence="1" key="2">
    <citation type="submission" date="2020-09" db="EMBL/GenBank/DDBJ databases">
        <authorList>
            <person name="Sun Q."/>
            <person name="Kim S."/>
        </authorList>
    </citation>
    <scope>NUCLEOTIDE SEQUENCE</scope>
    <source>
        <strain evidence="1">KCTC 42650</strain>
    </source>
</reference>
<dbReference type="GO" id="GO:0006508">
    <property type="term" value="P:proteolysis"/>
    <property type="evidence" value="ECO:0007669"/>
    <property type="project" value="InterPro"/>
</dbReference>
<dbReference type="SUPFAM" id="SSF50494">
    <property type="entry name" value="Trypsin-like serine proteases"/>
    <property type="match status" value="1"/>
</dbReference>
<evidence type="ECO:0000313" key="1">
    <source>
        <dbReference type="EMBL" id="GHF37157.1"/>
    </source>
</evidence>
<accession>A0A8J3GTZ6</accession>
<dbReference type="Proteomes" id="UP000626220">
    <property type="component" value="Unassembled WGS sequence"/>
</dbReference>
<dbReference type="CDD" id="cd00060">
    <property type="entry name" value="FHA"/>
    <property type="match status" value="1"/>
</dbReference>
<dbReference type="Gene3D" id="2.40.10.10">
    <property type="entry name" value="Trypsin-like serine proteases"/>
    <property type="match status" value="2"/>
</dbReference>
<gene>
    <name evidence="1" type="ORF">GCM10017056_06310</name>
</gene>
<sequence length="513" mass="54788">MTTTPAPRPAIALEHMTGLMRGALTWLDASTLDVLLDSDRLTEVRPTEPGPDPAHLVARLHRVGDSYEVEARSGTHVWVNGKTVQHHRLRHGDCVEFGETGPICRLRVYKDLARVRNTVPEILGDVATYLRVSRQRPVTRAWRAGTALVGRLTHETSVAFRLTVLFVLAGFAVLAWQQHKLNQLVRSEIAKTSEQLDSVAGALVEARREALKPSDLTALRDSLAASSSRLEQLELRSTAGARVVAAAQQQIVFLQGMYGFREAGGERMLRQEVNAEGVPLMTFRGRPLLTFEGEGPVVEIEFTGTGFFIGSEGLVATNRHVVRPWETDTSIAELSSAPVEPVMLRFIAWLHGQDTATGASPLRVSETADLALLTIEGAPAGPGLSLAETPPASGEEVIVMGYPTGLRALLAQSGPEFIETLRSAGDTDFWSVAARLAEGGHINPLASAGIVGQVTPAAVVYDADTTHGGSGGPVLDMRGRVVAVNSAILPDYAGSNLGVPAEALRALLAATDG</sequence>
<dbReference type="InterPro" id="IPR009003">
    <property type="entry name" value="Peptidase_S1_PA"/>
</dbReference>
<keyword evidence="2" id="KW-1185">Reference proteome</keyword>
<dbReference type="PRINTS" id="PR00834">
    <property type="entry name" value="PROTEASES2C"/>
</dbReference>
<reference evidence="1" key="1">
    <citation type="journal article" date="2014" name="Int. J. Syst. Evol. Microbiol.">
        <title>Complete genome sequence of Corynebacterium casei LMG S-19264T (=DSM 44701T), isolated from a smear-ripened cheese.</title>
        <authorList>
            <consortium name="US DOE Joint Genome Institute (JGI-PGF)"/>
            <person name="Walter F."/>
            <person name="Albersmeier A."/>
            <person name="Kalinowski J."/>
            <person name="Ruckert C."/>
        </authorList>
    </citation>
    <scope>NUCLEOTIDE SEQUENCE</scope>
    <source>
        <strain evidence="1">KCTC 42650</strain>
    </source>
</reference>
<evidence type="ECO:0000313" key="2">
    <source>
        <dbReference type="Proteomes" id="UP000626220"/>
    </source>
</evidence>
<proteinExistence type="predicted"/>
<comment type="caution">
    <text evidence="1">The sequence shown here is derived from an EMBL/GenBank/DDBJ whole genome shotgun (WGS) entry which is preliminary data.</text>
</comment>
<dbReference type="InterPro" id="IPR001940">
    <property type="entry name" value="Peptidase_S1C"/>
</dbReference>
<dbReference type="GO" id="GO:0004252">
    <property type="term" value="F:serine-type endopeptidase activity"/>
    <property type="evidence" value="ECO:0007669"/>
    <property type="project" value="InterPro"/>
</dbReference>
<dbReference type="AlphaFoldDB" id="A0A8J3GTZ6"/>
<organism evidence="1 2">
    <name type="scientific">Seohaeicola zhoushanensis</name>
    <dbReference type="NCBI Taxonomy" id="1569283"/>
    <lineage>
        <taxon>Bacteria</taxon>
        <taxon>Pseudomonadati</taxon>
        <taxon>Pseudomonadota</taxon>
        <taxon>Alphaproteobacteria</taxon>
        <taxon>Rhodobacterales</taxon>
        <taxon>Roseobacteraceae</taxon>
        <taxon>Seohaeicola</taxon>
    </lineage>
</organism>
<dbReference type="EMBL" id="BNCJ01000001">
    <property type="protein sequence ID" value="GHF37157.1"/>
    <property type="molecule type" value="Genomic_DNA"/>
</dbReference>
<name>A0A8J3GTZ6_9RHOB</name>
<dbReference type="PANTHER" id="PTHR43019">
    <property type="entry name" value="SERINE ENDOPROTEASE DEGS"/>
    <property type="match status" value="1"/>
</dbReference>
<protein>
    <recommendedName>
        <fullName evidence="3">Serine protease</fullName>
    </recommendedName>
</protein>
<evidence type="ECO:0008006" key="3">
    <source>
        <dbReference type="Google" id="ProtNLM"/>
    </source>
</evidence>
<dbReference type="PANTHER" id="PTHR43019:SF23">
    <property type="entry name" value="PROTEASE DO-LIKE 5, CHLOROPLASTIC"/>
    <property type="match status" value="1"/>
</dbReference>